<dbReference type="AlphaFoldDB" id="A0A0B2VFP6"/>
<dbReference type="EMBL" id="JPKZ01001380">
    <property type="protein sequence ID" value="KHN82366.1"/>
    <property type="molecule type" value="Genomic_DNA"/>
</dbReference>
<evidence type="ECO:0000313" key="1">
    <source>
        <dbReference type="EMBL" id="KHN82366.1"/>
    </source>
</evidence>
<sequence length="129" mass="14717">MQLENVQSHCSAVLLRCSPHSSFSFAVKLGTIKDAVGERSVTLQRSSSQMLSTLIVFAALHHYSTFVAETLALLINHYYEVLFHIRQGLSQFDLLKILSYQFEIIVINHATDFEYIGWLLYGVLYGRFV</sequence>
<keyword evidence="2" id="KW-1185">Reference proteome</keyword>
<reference evidence="1 2" key="1">
    <citation type="submission" date="2014-11" db="EMBL/GenBank/DDBJ databases">
        <title>Genetic blueprint of the zoonotic pathogen Toxocara canis.</title>
        <authorList>
            <person name="Zhu X.-Q."/>
            <person name="Korhonen P.K."/>
            <person name="Cai H."/>
            <person name="Young N.D."/>
            <person name="Nejsum P."/>
            <person name="von Samson-Himmelstjerna G."/>
            <person name="Boag P.R."/>
            <person name="Tan P."/>
            <person name="Li Q."/>
            <person name="Min J."/>
            <person name="Yang Y."/>
            <person name="Wang X."/>
            <person name="Fang X."/>
            <person name="Hall R.S."/>
            <person name="Hofmann A."/>
            <person name="Sternberg P.W."/>
            <person name="Jex A.R."/>
            <person name="Gasser R.B."/>
        </authorList>
    </citation>
    <scope>NUCLEOTIDE SEQUENCE [LARGE SCALE GENOMIC DNA]</scope>
    <source>
        <strain evidence="1">PN_DK_2014</strain>
    </source>
</reference>
<evidence type="ECO:0000313" key="2">
    <source>
        <dbReference type="Proteomes" id="UP000031036"/>
    </source>
</evidence>
<protein>
    <submittedName>
        <fullName evidence="1">Uncharacterized protein</fullName>
    </submittedName>
</protein>
<gene>
    <name evidence="1" type="ORF">Tcan_12643</name>
</gene>
<proteinExistence type="predicted"/>
<accession>A0A0B2VFP6</accession>
<name>A0A0B2VFP6_TOXCA</name>
<comment type="caution">
    <text evidence="1">The sequence shown here is derived from an EMBL/GenBank/DDBJ whole genome shotgun (WGS) entry which is preliminary data.</text>
</comment>
<organism evidence="1 2">
    <name type="scientific">Toxocara canis</name>
    <name type="common">Canine roundworm</name>
    <dbReference type="NCBI Taxonomy" id="6265"/>
    <lineage>
        <taxon>Eukaryota</taxon>
        <taxon>Metazoa</taxon>
        <taxon>Ecdysozoa</taxon>
        <taxon>Nematoda</taxon>
        <taxon>Chromadorea</taxon>
        <taxon>Rhabditida</taxon>
        <taxon>Spirurina</taxon>
        <taxon>Ascaridomorpha</taxon>
        <taxon>Ascaridoidea</taxon>
        <taxon>Toxocaridae</taxon>
        <taxon>Toxocara</taxon>
    </lineage>
</organism>
<dbReference type="Proteomes" id="UP000031036">
    <property type="component" value="Unassembled WGS sequence"/>
</dbReference>